<organism evidence="2">
    <name type="scientific">marine sediment metagenome</name>
    <dbReference type="NCBI Taxonomy" id="412755"/>
    <lineage>
        <taxon>unclassified sequences</taxon>
        <taxon>metagenomes</taxon>
        <taxon>ecological metagenomes</taxon>
    </lineage>
</organism>
<protein>
    <recommendedName>
        <fullName evidence="3">Phage portal protein</fullName>
    </recommendedName>
</protein>
<evidence type="ECO:0000256" key="1">
    <source>
        <dbReference type="SAM" id="MobiDB-lite"/>
    </source>
</evidence>
<gene>
    <name evidence="2" type="ORF">LCGC14_1758540</name>
</gene>
<feature type="region of interest" description="Disordered" evidence="1">
    <location>
        <begin position="522"/>
        <end position="570"/>
    </location>
</feature>
<name>A0A0F9H1T5_9ZZZZ</name>
<dbReference type="EMBL" id="LAZR01016326">
    <property type="protein sequence ID" value="KKM04999.1"/>
    <property type="molecule type" value="Genomic_DNA"/>
</dbReference>
<proteinExistence type="predicted"/>
<dbReference type="AlphaFoldDB" id="A0A0F9H1T5"/>
<comment type="caution">
    <text evidence="2">The sequence shown here is derived from an EMBL/GenBank/DDBJ whole genome shotgun (WGS) entry which is preliminary data.</text>
</comment>
<evidence type="ECO:0008006" key="3">
    <source>
        <dbReference type="Google" id="ProtNLM"/>
    </source>
</evidence>
<sequence length="570" mass="63961">MEIDEVKTLITERVDEVYKNLRTEQRRDEEFYELKFGKSIPLPKNMRVSLPNSARELVDIPLSHLLSGKVIATQPARRVGEEYEKMSMRVDGWLAGWIDMLLKESPSPLVMGMCYMLLRGEVVWKVVYDEDRWKSKDKLNNFPIRLIAVDPVKAFPHPTKGGRVIPINMVEHYKRTVGDIRETWGDLDALKSMRADAEVDWDEFWSDTQRCFLANGESIWEGGMQKNHYSFTPYVHFYAGLGQSSIDGDIETLARSIIYPYRDLLIIQARLLSQIESIIDLFAWPGVVKYGTFEVDHEIDFSQPGWEVRVSLPRAQAEIEFIRGLAPPQEVFALYGLVTSIIQGGGLQPAMRGEVAGRSGLQLEAAIGEGRRRWERTARNYENSLAVALGLGLRLIDTVIKEPVGIKTMEIKDGGKAVAGEVALKPTDINNYYVVDVSLEPEDEVETARRKALGADMQGRGVISWKGNLIRYHKMTPAQADEEIQRSLAEKFVMSSPEIASAMGFAAAEELGMLRELEGAEMAAEREKSEGKRLEKRGAPPIKQGPAYPAPGPAPYDMAASEIEQGLKNA</sequence>
<accession>A0A0F9H1T5</accession>
<feature type="compositionally biased region" description="Basic and acidic residues" evidence="1">
    <location>
        <begin position="522"/>
        <end position="538"/>
    </location>
</feature>
<reference evidence="2" key="1">
    <citation type="journal article" date="2015" name="Nature">
        <title>Complex archaea that bridge the gap between prokaryotes and eukaryotes.</title>
        <authorList>
            <person name="Spang A."/>
            <person name="Saw J.H."/>
            <person name="Jorgensen S.L."/>
            <person name="Zaremba-Niedzwiedzka K."/>
            <person name="Martijn J."/>
            <person name="Lind A.E."/>
            <person name="van Eijk R."/>
            <person name="Schleper C."/>
            <person name="Guy L."/>
            <person name="Ettema T.J."/>
        </authorList>
    </citation>
    <scope>NUCLEOTIDE SEQUENCE</scope>
</reference>
<evidence type="ECO:0000313" key="2">
    <source>
        <dbReference type="EMBL" id="KKM04999.1"/>
    </source>
</evidence>